<name>A0A8X7UF43_BRACI</name>
<reference evidence="1 2" key="1">
    <citation type="submission" date="2020-02" db="EMBL/GenBank/DDBJ databases">
        <authorList>
            <person name="Ma Q."/>
            <person name="Huang Y."/>
            <person name="Song X."/>
            <person name="Pei D."/>
        </authorList>
    </citation>
    <scope>NUCLEOTIDE SEQUENCE [LARGE SCALE GENOMIC DNA]</scope>
    <source>
        <strain evidence="1">Sxm20200214</strain>
        <tissue evidence="1">Leaf</tissue>
    </source>
</reference>
<accession>A0A8X7UF43</accession>
<dbReference type="EMBL" id="JAAMPC010000012">
    <property type="protein sequence ID" value="KAG2276437.1"/>
    <property type="molecule type" value="Genomic_DNA"/>
</dbReference>
<evidence type="ECO:0000313" key="2">
    <source>
        <dbReference type="Proteomes" id="UP000886595"/>
    </source>
</evidence>
<dbReference type="Proteomes" id="UP000886595">
    <property type="component" value="Unassembled WGS sequence"/>
</dbReference>
<dbReference type="AlphaFoldDB" id="A0A8X7UF43"/>
<protein>
    <submittedName>
        <fullName evidence="1">Uncharacterized protein</fullName>
    </submittedName>
</protein>
<proteinExistence type="predicted"/>
<gene>
    <name evidence="1" type="ORF">Bca52824_058992</name>
</gene>
<evidence type="ECO:0000313" key="1">
    <source>
        <dbReference type="EMBL" id="KAG2276437.1"/>
    </source>
</evidence>
<comment type="caution">
    <text evidence="1">The sequence shown here is derived from an EMBL/GenBank/DDBJ whole genome shotgun (WGS) entry which is preliminary data.</text>
</comment>
<sequence length="174" mass="19060">MSTTVMSCVVLSAHALASQQEELLSSVSVVLRHQCVPSAEGAGSGPREVGDFIPPIRLLGGSDEVYALHEEVIRVACSLVSFVARKLASLSALNGKKKKKYSRRWCLSSYFSCPFNNSCYHRRHGGNNFGGEADDKCLNQLVETMISGVKKEELMPNHKRNGYGLYAHQTGLNQ</sequence>
<keyword evidence="2" id="KW-1185">Reference proteome</keyword>
<organism evidence="1 2">
    <name type="scientific">Brassica carinata</name>
    <name type="common">Ethiopian mustard</name>
    <name type="synonym">Abyssinian cabbage</name>
    <dbReference type="NCBI Taxonomy" id="52824"/>
    <lineage>
        <taxon>Eukaryota</taxon>
        <taxon>Viridiplantae</taxon>
        <taxon>Streptophyta</taxon>
        <taxon>Embryophyta</taxon>
        <taxon>Tracheophyta</taxon>
        <taxon>Spermatophyta</taxon>
        <taxon>Magnoliopsida</taxon>
        <taxon>eudicotyledons</taxon>
        <taxon>Gunneridae</taxon>
        <taxon>Pentapetalae</taxon>
        <taxon>rosids</taxon>
        <taxon>malvids</taxon>
        <taxon>Brassicales</taxon>
        <taxon>Brassicaceae</taxon>
        <taxon>Brassiceae</taxon>
        <taxon>Brassica</taxon>
    </lineage>
</organism>
<dbReference type="OrthoDB" id="10365975at2759"/>